<name>A0ABR1VX51_9PEZI</name>
<dbReference type="InterPro" id="IPR010730">
    <property type="entry name" value="HET"/>
</dbReference>
<accession>A0ABR1VX51</accession>
<comment type="caution">
    <text evidence="2">The sequence shown here is derived from an EMBL/GenBank/DDBJ whole genome shotgun (WGS) entry which is preliminary data.</text>
</comment>
<protein>
    <submittedName>
        <fullName evidence="2">Heterokaryon incompatibility protein-domain-containing protein</fullName>
    </submittedName>
</protein>
<evidence type="ECO:0000313" key="3">
    <source>
        <dbReference type="Proteomes" id="UP001433268"/>
    </source>
</evidence>
<reference evidence="2 3" key="1">
    <citation type="submission" date="2023-01" db="EMBL/GenBank/DDBJ databases">
        <title>Analysis of 21 Apiospora genomes using comparative genomics revels a genus with tremendous synthesis potential of carbohydrate active enzymes and secondary metabolites.</title>
        <authorList>
            <person name="Sorensen T."/>
        </authorList>
    </citation>
    <scope>NUCLEOTIDE SEQUENCE [LARGE SCALE GENOMIC DNA]</scope>
    <source>
        <strain evidence="2 3">CBS 114990</strain>
    </source>
</reference>
<keyword evidence="3" id="KW-1185">Reference proteome</keyword>
<dbReference type="Pfam" id="PF06985">
    <property type="entry name" value="HET"/>
    <property type="match status" value="1"/>
</dbReference>
<organism evidence="2 3">
    <name type="scientific">Apiospora hydei</name>
    <dbReference type="NCBI Taxonomy" id="1337664"/>
    <lineage>
        <taxon>Eukaryota</taxon>
        <taxon>Fungi</taxon>
        <taxon>Dikarya</taxon>
        <taxon>Ascomycota</taxon>
        <taxon>Pezizomycotina</taxon>
        <taxon>Sordariomycetes</taxon>
        <taxon>Xylariomycetidae</taxon>
        <taxon>Amphisphaeriales</taxon>
        <taxon>Apiosporaceae</taxon>
        <taxon>Apiospora</taxon>
    </lineage>
</organism>
<evidence type="ECO:0000313" key="2">
    <source>
        <dbReference type="EMBL" id="KAK8075777.1"/>
    </source>
</evidence>
<sequence length="482" mass="55154">MDLNTYPYTPLHGDEIRYLVIHAFDESIGVVQCSLYHAPFHGLDNSFTALSYVWGDVNITGTIQLTEQPFSVTTNLRDCLRQFAMNPKYQERKLWVDAVCINQQDKNERNAQVQRMVEIYSNAESVIAWLGPGTHLSHVGMQRLQNVSLDEVKVMGPSTEHDVVQRRKAIWSELLEGYGEQGLQDLVLRPYWHRTWIIQEIALGRRTRLVCGDDEVAFENLKAVQWLIMCSLPFHIISTFRKEHQQSINRLSIDSHTASNIAFVDNAQGQLLDCVSKFAAFQCSDDKDKVYALLGLCRDAHHIVPDYNRPTAKVYGDVVEAHIKAHDNLYILNHVEYNSEKDRSCASWVPEWNRSTANPFRALLNDPEHVFQASRRLPLSDRPWSLDRDTESLHLTGACLDTISTLSTVLDVNDLTGNEVIVTALKCLHWIYQALLQSPFKRRITSGDEDCLHLVYQTFEHGPMEYEDTSTHAEWSGCHDTL</sequence>
<dbReference type="Proteomes" id="UP001433268">
    <property type="component" value="Unassembled WGS sequence"/>
</dbReference>
<dbReference type="RefSeq" id="XP_066666717.1">
    <property type="nucleotide sequence ID" value="XM_066814755.1"/>
</dbReference>
<dbReference type="PANTHER" id="PTHR24148">
    <property type="entry name" value="ANKYRIN REPEAT DOMAIN-CONTAINING PROTEIN 39 HOMOLOG-RELATED"/>
    <property type="match status" value="1"/>
</dbReference>
<dbReference type="PANTHER" id="PTHR24148:SF64">
    <property type="entry name" value="HETEROKARYON INCOMPATIBILITY DOMAIN-CONTAINING PROTEIN"/>
    <property type="match status" value="1"/>
</dbReference>
<evidence type="ECO:0000259" key="1">
    <source>
        <dbReference type="Pfam" id="PF06985"/>
    </source>
</evidence>
<gene>
    <name evidence="2" type="ORF">PG997_010440</name>
</gene>
<dbReference type="InterPro" id="IPR052895">
    <property type="entry name" value="HetReg/Transcr_Mod"/>
</dbReference>
<feature type="domain" description="Heterokaryon incompatibility" evidence="1">
    <location>
        <begin position="47"/>
        <end position="200"/>
    </location>
</feature>
<dbReference type="GeneID" id="92047815"/>
<dbReference type="EMBL" id="JAQQWN010000007">
    <property type="protein sequence ID" value="KAK8075777.1"/>
    <property type="molecule type" value="Genomic_DNA"/>
</dbReference>
<proteinExistence type="predicted"/>